<name>A0A7J9MY27_GOSSC</name>
<dbReference type="Proteomes" id="UP000593576">
    <property type="component" value="Unassembled WGS sequence"/>
</dbReference>
<sequence>MGFFLPIGALSSPLPWGWSTGFITTPLTTRCLPSQH</sequence>
<protein>
    <submittedName>
        <fullName evidence="1">Uncharacterized protein</fullName>
    </submittedName>
</protein>
<gene>
    <name evidence="1" type="ORF">Goshw_028750</name>
</gene>
<keyword evidence="2" id="KW-1185">Reference proteome</keyword>
<proteinExistence type="predicted"/>
<dbReference type="EMBL" id="JABFAF010000013">
    <property type="protein sequence ID" value="MBA0875259.1"/>
    <property type="molecule type" value="Genomic_DNA"/>
</dbReference>
<organism evidence="1 2">
    <name type="scientific">Gossypium schwendimanii</name>
    <name type="common">Cotton</name>
    <dbReference type="NCBI Taxonomy" id="34291"/>
    <lineage>
        <taxon>Eukaryota</taxon>
        <taxon>Viridiplantae</taxon>
        <taxon>Streptophyta</taxon>
        <taxon>Embryophyta</taxon>
        <taxon>Tracheophyta</taxon>
        <taxon>Spermatophyta</taxon>
        <taxon>Magnoliopsida</taxon>
        <taxon>eudicotyledons</taxon>
        <taxon>Gunneridae</taxon>
        <taxon>Pentapetalae</taxon>
        <taxon>rosids</taxon>
        <taxon>malvids</taxon>
        <taxon>Malvales</taxon>
        <taxon>Malvaceae</taxon>
        <taxon>Malvoideae</taxon>
        <taxon>Gossypium</taxon>
    </lineage>
</organism>
<evidence type="ECO:0000313" key="2">
    <source>
        <dbReference type="Proteomes" id="UP000593576"/>
    </source>
</evidence>
<reference evidence="1 2" key="1">
    <citation type="journal article" date="2019" name="Genome Biol. Evol.">
        <title>Insights into the evolution of the New World diploid cottons (Gossypium, subgenus Houzingenia) based on genome sequencing.</title>
        <authorList>
            <person name="Grover C.E."/>
            <person name="Arick M.A. 2nd"/>
            <person name="Thrash A."/>
            <person name="Conover J.L."/>
            <person name="Sanders W.S."/>
            <person name="Peterson D.G."/>
            <person name="Frelichowski J.E."/>
            <person name="Scheffler J.A."/>
            <person name="Scheffler B.E."/>
            <person name="Wendel J.F."/>
        </authorList>
    </citation>
    <scope>NUCLEOTIDE SEQUENCE [LARGE SCALE GENOMIC DNA]</scope>
    <source>
        <strain evidence="1">1</strain>
        <tissue evidence="1">Leaf</tissue>
    </source>
</reference>
<accession>A0A7J9MY27</accession>
<comment type="caution">
    <text evidence="1">The sequence shown here is derived from an EMBL/GenBank/DDBJ whole genome shotgun (WGS) entry which is preliminary data.</text>
</comment>
<evidence type="ECO:0000313" key="1">
    <source>
        <dbReference type="EMBL" id="MBA0875259.1"/>
    </source>
</evidence>
<dbReference type="OrthoDB" id="563959at2759"/>
<dbReference type="AlphaFoldDB" id="A0A7J9MY27"/>